<evidence type="ECO:0000256" key="5">
    <source>
        <dbReference type="ARBA" id="ARBA00023123"/>
    </source>
</evidence>
<keyword evidence="5 8" id="KW-0518">Myosin</keyword>
<protein>
    <recommendedName>
        <fullName evidence="10">Myosin motor domain-containing protein</fullName>
    </recommendedName>
</protein>
<proteinExistence type="inferred from homology"/>
<reference evidence="11" key="1">
    <citation type="submission" date="2020-11" db="EMBL/GenBank/DDBJ databases">
        <authorList>
            <person name="Tran Van P."/>
        </authorList>
    </citation>
    <scope>NUCLEOTIDE SEQUENCE</scope>
</reference>
<dbReference type="Gene3D" id="1.20.58.530">
    <property type="match status" value="2"/>
</dbReference>
<dbReference type="EMBL" id="CAJPEX010002927">
    <property type="protein sequence ID" value="CAG0921658.1"/>
    <property type="molecule type" value="Genomic_DNA"/>
</dbReference>
<keyword evidence="7 8" id="KW-0009">Actin-binding</keyword>
<keyword evidence="4" id="KW-0446">Lipid-binding</keyword>
<dbReference type="GO" id="GO:0030048">
    <property type="term" value="P:actin filament-based movement"/>
    <property type="evidence" value="ECO:0007669"/>
    <property type="project" value="TreeGrafter"/>
</dbReference>
<evidence type="ECO:0000313" key="11">
    <source>
        <dbReference type="EMBL" id="CAD7281506.1"/>
    </source>
</evidence>
<dbReference type="PROSITE" id="PS51456">
    <property type="entry name" value="MYOSIN_MOTOR"/>
    <property type="match status" value="1"/>
</dbReference>
<keyword evidence="2 8" id="KW-0547">Nucleotide-binding</keyword>
<evidence type="ECO:0000259" key="10">
    <source>
        <dbReference type="PROSITE" id="PS51456"/>
    </source>
</evidence>
<sequence length="611" mass="68765">MEGHLHARSTVGVHDAVLLEKYLDEDVFIDNLDKRFKANHIYTYIGPVLIIVNPYRELGIHSKQHMKDYRNVHFFEVPPHVRRHSRHFRAGKKVAATLAAVKAAVDENSGIALDDLEATHRENAKFAIADTAYRSLKQENRDQCVLISGESGAGKTEASKRILEYVANASGHSVVAQVKEMLLLSNPLLEAFGNATTTRNDNSSRFGKYMDIAFDFKGEPVGGHILSYLLEKSRVVYQANGERNFHIFYQLLNGASDERLSSLHLTRDISQYQYMKQGGGNQHSHKSQDDVGQWKIMEHAMDTCGVQAEEKKHILSTVAGILHLGNVELEEGPNNYAEVPAKSRDALLKAVQLFGCAADALEKALTHRTIEARGEFVTTPLNKEQGDIRSLRDRFRIISIMDEECLRPGDPTDATFLHKMRNSFGASHQFFKAPQPSVKRGTKTADQGLIELTLKSEQEEYLREGIQWTTIEFFDNKPICQMIETVHKGIISIMDEECLRPGDPTDATFLHKMRNSFGTSHQFFKAPQPSVKRGTKTADQEFILLHYAGSVTYNILGFLDKNNDLLFRDLKDTMSKAKNEVVNAVYPKSELEGKKRPDTAATQFKSSVNNN</sequence>
<feature type="region of interest" description="Disordered" evidence="9">
    <location>
        <begin position="592"/>
        <end position="611"/>
    </location>
</feature>
<evidence type="ECO:0000313" key="12">
    <source>
        <dbReference type="Proteomes" id="UP000678499"/>
    </source>
</evidence>
<dbReference type="AlphaFoldDB" id="A0A7R9BWT3"/>
<dbReference type="GO" id="GO:0009888">
    <property type="term" value="P:tissue development"/>
    <property type="evidence" value="ECO:0007669"/>
    <property type="project" value="UniProtKB-ARBA"/>
</dbReference>
<keyword evidence="6 8" id="KW-0505">Motor protein</keyword>
<evidence type="ECO:0000256" key="1">
    <source>
        <dbReference type="ARBA" id="ARBA00008314"/>
    </source>
</evidence>
<comment type="similarity">
    <text evidence="1 8">Belongs to the TRAFAC class myosin-kinesin ATPase superfamily. Myosin family.</text>
</comment>
<dbReference type="InterPro" id="IPR001609">
    <property type="entry name" value="Myosin_head_motor_dom-like"/>
</dbReference>
<evidence type="ECO:0000256" key="8">
    <source>
        <dbReference type="PROSITE-ProRule" id="PRU00782"/>
    </source>
</evidence>
<dbReference type="EMBL" id="OA884964">
    <property type="protein sequence ID" value="CAD7281506.1"/>
    <property type="molecule type" value="Genomic_DNA"/>
</dbReference>
<dbReference type="SMART" id="SM00242">
    <property type="entry name" value="MYSc"/>
    <property type="match status" value="1"/>
</dbReference>
<keyword evidence="12" id="KW-1185">Reference proteome</keyword>
<name>A0A7R9BWT3_9CRUS</name>
<dbReference type="GO" id="GO:0006897">
    <property type="term" value="P:endocytosis"/>
    <property type="evidence" value="ECO:0007669"/>
    <property type="project" value="TreeGrafter"/>
</dbReference>
<dbReference type="PANTHER" id="PTHR13140:SF679">
    <property type="entry name" value="UNCONVENTIONAL MYOSIN IC"/>
    <property type="match status" value="1"/>
</dbReference>
<evidence type="ECO:0000256" key="4">
    <source>
        <dbReference type="ARBA" id="ARBA00023121"/>
    </source>
</evidence>
<evidence type="ECO:0000256" key="9">
    <source>
        <dbReference type="SAM" id="MobiDB-lite"/>
    </source>
</evidence>
<dbReference type="PANTHER" id="PTHR13140">
    <property type="entry name" value="MYOSIN"/>
    <property type="match status" value="1"/>
</dbReference>
<dbReference type="Proteomes" id="UP000678499">
    <property type="component" value="Unassembled WGS sequence"/>
</dbReference>
<evidence type="ECO:0000256" key="7">
    <source>
        <dbReference type="ARBA" id="ARBA00023203"/>
    </source>
</evidence>
<dbReference type="GO" id="GO:0005524">
    <property type="term" value="F:ATP binding"/>
    <property type="evidence" value="ECO:0007669"/>
    <property type="project" value="UniProtKB-UniRule"/>
</dbReference>
<dbReference type="SUPFAM" id="SSF52540">
    <property type="entry name" value="P-loop containing nucleoside triphosphate hydrolases"/>
    <property type="match status" value="3"/>
</dbReference>
<dbReference type="GO" id="GO:0005546">
    <property type="term" value="F:phosphatidylinositol-4,5-bisphosphate binding"/>
    <property type="evidence" value="ECO:0007669"/>
    <property type="project" value="UniProtKB-ARBA"/>
</dbReference>
<evidence type="ECO:0000256" key="6">
    <source>
        <dbReference type="ARBA" id="ARBA00023175"/>
    </source>
</evidence>
<dbReference type="OrthoDB" id="6108017at2759"/>
<dbReference type="InterPro" id="IPR027417">
    <property type="entry name" value="P-loop_NTPase"/>
</dbReference>
<dbReference type="Pfam" id="PF00063">
    <property type="entry name" value="Myosin_head"/>
    <property type="match status" value="3"/>
</dbReference>
<dbReference type="FunFam" id="1.10.10.820:FF:000001">
    <property type="entry name" value="Myosin heavy chain"/>
    <property type="match status" value="1"/>
</dbReference>
<accession>A0A7R9BWT3</accession>
<dbReference type="GO" id="GO:0007015">
    <property type="term" value="P:actin filament organization"/>
    <property type="evidence" value="ECO:0007669"/>
    <property type="project" value="TreeGrafter"/>
</dbReference>
<dbReference type="GO" id="GO:0005737">
    <property type="term" value="C:cytoplasm"/>
    <property type="evidence" value="ECO:0007669"/>
    <property type="project" value="TreeGrafter"/>
</dbReference>
<dbReference type="InterPro" id="IPR036961">
    <property type="entry name" value="Kinesin_motor_dom_sf"/>
</dbReference>
<dbReference type="Gene3D" id="3.40.850.10">
    <property type="entry name" value="Kinesin motor domain"/>
    <property type="match status" value="2"/>
</dbReference>
<dbReference type="GO" id="GO:0000146">
    <property type="term" value="F:microfilament motor activity"/>
    <property type="evidence" value="ECO:0007669"/>
    <property type="project" value="TreeGrafter"/>
</dbReference>
<keyword evidence="3 8" id="KW-0067">ATP-binding</keyword>
<dbReference type="GO" id="GO:0016459">
    <property type="term" value="C:myosin complex"/>
    <property type="evidence" value="ECO:0007669"/>
    <property type="project" value="UniProtKB-KW"/>
</dbReference>
<feature type="compositionally biased region" description="Polar residues" evidence="9">
    <location>
        <begin position="600"/>
        <end position="611"/>
    </location>
</feature>
<dbReference type="FunFam" id="1.20.58.530:FF:000004">
    <property type="entry name" value="Unconventional myosin ID"/>
    <property type="match status" value="1"/>
</dbReference>
<dbReference type="GO" id="GO:0005902">
    <property type="term" value="C:microvillus"/>
    <property type="evidence" value="ECO:0007669"/>
    <property type="project" value="TreeGrafter"/>
</dbReference>
<dbReference type="GO" id="GO:0007368">
    <property type="term" value="P:determination of left/right symmetry"/>
    <property type="evidence" value="ECO:0007669"/>
    <property type="project" value="UniProtKB-ARBA"/>
</dbReference>
<comment type="caution">
    <text evidence="8">Lacks conserved residue(s) required for the propagation of feature annotation.</text>
</comment>
<dbReference type="PRINTS" id="PR00193">
    <property type="entry name" value="MYOSINHEAVY"/>
</dbReference>
<gene>
    <name evidence="11" type="ORF">NMOB1V02_LOCUS9150</name>
</gene>
<feature type="domain" description="Myosin motor" evidence="10">
    <location>
        <begin position="12"/>
        <end position="611"/>
    </location>
</feature>
<dbReference type="GO" id="GO:0005886">
    <property type="term" value="C:plasma membrane"/>
    <property type="evidence" value="ECO:0007669"/>
    <property type="project" value="TreeGrafter"/>
</dbReference>
<evidence type="ECO:0000256" key="2">
    <source>
        <dbReference type="ARBA" id="ARBA00022741"/>
    </source>
</evidence>
<feature type="binding site" evidence="8">
    <location>
        <begin position="149"/>
        <end position="156"/>
    </location>
    <ligand>
        <name>ATP</name>
        <dbReference type="ChEBI" id="CHEBI:30616"/>
    </ligand>
</feature>
<evidence type="ECO:0000256" key="3">
    <source>
        <dbReference type="ARBA" id="ARBA00022840"/>
    </source>
</evidence>
<dbReference type="GO" id="GO:0051015">
    <property type="term" value="F:actin filament binding"/>
    <property type="evidence" value="ECO:0007669"/>
    <property type="project" value="TreeGrafter"/>
</dbReference>
<organism evidence="11">
    <name type="scientific">Notodromas monacha</name>
    <dbReference type="NCBI Taxonomy" id="399045"/>
    <lineage>
        <taxon>Eukaryota</taxon>
        <taxon>Metazoa</taxon>
        <taxon>Ecdysozoa</taxon>
        <taxon>Arthropoda</taxon>
        <taxon>Crustacea</taxon>
        <taxon>Oligostraca</taxon>
        <taxon>Ostracoda</taxon>
        <taxon>Podocopa</taxon>
        <taxon>Podocopida</taxon>
        <taxon>Cypridocopina</taxon>
        <taxon>Cypridoidea</taxon>
        <taxon>Cyprididae</taxon>
        <taxon>Notodromas</taxon>
    </lineage>
</organism>